<organism evidence="1 2">
    <name type="scientific">Orchesella dallaii</name>
    <dbReference type="NCBI Taxonomy" id="48710"/>
    <lineage>
        <taxon>Eukaryota</taxon>
        <taxon>Metazoa</taxon>
        <taxon>Ecdysozoa</taxon>
        <taxon>Arthropoda</taxon>
        <taxon>Hexapoda</taxon>
        <taxon>Collembola</taxon>
        <taxon>Entomobryomorpha</taxon>
        <taxon>Entomobryoidea</taxon>
        <taxon>Orchesellidae</taxon>
        <taxon>Orchesellinae</taxon>
        <taxon>Orchesella</taxon>
    </lineage>
</organism>
<evidence type="ECO:0000313" key="2">
    <source>
        <dbReference type="Proteomes" id="UP001642540"/>
    </source>
</evidence>
<dbReference type="Proteomes" id="UP001642540">
    <property type="component" value="Unassembled WGS sequence"/>
</dbReference>
<dbReference type="EMBL" id="CAXLJM020000051">
    <property type="protein sequence ID" value="CAL8115298.1"/>
    <property type="molecule type" value="Genomic_DNA"/>
</dbReference>
<protein>
    <submittedName>
        <fullName evidence="1">Uncharacterized protein</fullName>
    </submittedName>
</protein>
<evidence type="ECO:0000313" key="1">
    <source>
        <dbReference type="EMBL" id="CAL8115298.1"/>
    </source>
</evidence>
<proteinExistence type="predicted"/>
<name>A0ABP1QZ27_9HEXA</name>
<accession>A0ABP1QZ27</accession>
<gene>
    <name evidence="1" type="ORF">ODALV1_LOCUS16791</name>
</gene>
<comment type="caution">
    <text evidence="1">The sequence shown here is derived from an EMBL/GenBank/DDBJ whole genome shotgun (WGS) entry which is preliminary data.</text>
</comment>
<reference evidence="1 2" key="1">
    <citation type="submission" date="2024-08" db="EMBL/GenBank/DDBJ databases">
        <authorList>
            <person name="Cucini C."/>
            <person name="Frati F."/>
        </authorList>
    </citation>
    <scope>NUCLEOTIDE SEQUENCE [LARGE SCALE GENOMIC DNA]</scope>
</reference>
<keyword evidence="2" id="KW-1185">Reference proteome</keyword>
<sequence length="63" mass="7664">MKNRVSERKPNHHRLLHRQLQCYGDKRQDQDHQFTSLRLKTNKVNWCESEETYTQMVIPSPII</sequence>